<evidence type="ECO:0000256" key="2">
    <source>
        <dbReference type="SAM" id="Phobius"/>
    </source>
</evidence>
<sequence>MSKRNSSAKNEILGSAELANSPDLSSPPLSPPANTTRQSLVGSIKKIVKRKKDNDQKDDEPIANLAEMAPKKVFSSNAMSLSTSGSKNSRKPGAAIIIETFNSKLKEPYRVYIAIIGNLVLLGVILFLQNGINIPLPSTLSLSITCVVIEVIIITANQLTLNALNDAAAAYFGYIICQKKGLSLAVCGFVQCSTFQKLSFANKLSLNSSCHRILSQIPVLWAILSLMICLSPFVATAILHETVQTDLGEIPCVTYKEYGLPGDRGWPNWEVSSGIGEFLFGSSLGYLRSEQDVPVTQAIIPPQILYNLDAGGVVLGNGFIMDISSHCQCAFSLNDASLMALNVSQSDAVTLRNQFMSIYPQAGIGSLFSATSSEIDILSVFSGVDYCAGTNKTNPSVPICRTSVSNYYNAEVIAEYMSANTYASLTPKASSLSKLLQKGDIQNWLYPALTNILEGNPSALKLPPSIPGAINPTLWWASPNLQSIDPVFMDAGVETLFAILFTNGIQRTYPITGTSCPGYVVIDENTKVWLADYGMTLSYVIIFSQLGLSLLSLIGFLPWLFSSEPIGPGVRFVKSPTYFTVLVASSNSVARSNCFGNAPEHVIWQGTDIVLRLGEQAATRADPELGHIVIDRPRMVSYLQHGKWYY</sequence>
<gene>
    <name evidence="3" type="ORF">HK103_005305</name>
</gene>
<dbReference type="Proteomes" id="UP001210925">
    <property type="component" value="Unassembled WGS sequence"/>
</dbReference>
<feature type="region of interest" description="Disordered" evidence="1">
    <location>
        <begin position="1"/>
        <end position="41"/>
    </location>
</feature>
<evidence type="ECO:0000256" key="1">
    <source>
        <dbReference type="SAM" id="MobiDB-lite"/>
    </source>
</evidence>
<keyword evidence="2" id="KW-0472">Membrane</keyword>
<name>A0AAD5UFB6_9FUNG</name>
<evidence type="ECO:0000313" key="3">
    <source>
        <dbReference type="EMBL" id="KAJ3256562.1"/>
    </source>
</evidence>
<feature type="transmembrane region" description="Helical" evidence="2">
    <location>
        <begin position="219"/>
        <end position="239"/>
    </location>
</feature>
<dbReference type="EMBL" id="JADGKB010000049">
    <property type="protein sequence ID" value="KAJ3256562.1"/>
    <property type="molecule type" value="Genomic_DNA"/>
</dbReference>
<feature type="transmembrane region" description="Helical" evidence="2">
    <location>
        <begin position="111"/>
        <end position="128"/>
    </location>
</feature>
<evidence type="ECO:0000313" key="4">
    <source>
        <dbReference type="Proteomes" id="UP001210925"/>
    </source>
</evidence>
<accession>A0AAD5UFB6</accession>
<reference evidence="3" key="1">
    <citation type="submission" date="2020-05" db="EMBL/GenBank/DDBJ databases">
        <title>Phylogenomic resolution of chytrid fungi.</title>
        <authorList>
            <person name="Stajich J.E."/>
            <person name="Amses K."/>
            <person name="Simmons R."/>
            <person name="Seto K."/>
            <person name="Myers J."/>
            <person name="Bonds A."/>
            <person name="Quandt C.A."/>
            <person name="Barry K."/>
            <person name="Liu P."/>
            <person name="Grigoriev I."/>
            <person name="Longcore J.E."/>
            <person name="James T.Y."/>
        </authorList>
    </citation>
    <scope>NUCLEOTIDE SEQUENCE</scope>
    <source>
        <strain evidence="3">PLAUS21</strain>
    </source>
</reference>
<feature type="transmembrane region" description="Helical" evidence="2">
    <location>
        <begin position="134"/>
        <end position="154"/>
    </location>
</feature>
<proteinExistence type="predicted"/>
<organism evidence="3 4">
    <name type="scientific">Boothiomyces macroporosus</name>
    <dbReference type="NCBI Taxonomy" id="261099"/>
    <lineage>
        <taxon>Eukaryota</taxon>
        <taxon>Fungi</taxon>
        <taxon>Fungi incertae sedis</taxon>
        <taxon>Chytridiomycota</taxon>
        <taxon>Chytridiomycota incertae sedis</taxon>
        <taxon>Chytridiomycetes</taxon>
        <taxon>Rhizophydiales</taxon>
        <taxon>Terramycetaceae</taxon>
        <taxon>Boothiomyces</taxon>
    </lineage>
</organism>
<protein>
    <submittedName>
        <fullName evidence="3">Uncharacterized protein</fullName>
    </submittedName>
</protein>
<dbReference type="AlphaFoldDB" id="A0AAD5UFB6"/>
<keyword evidence="2" id="KW-1133">Transmembrane helix</keyword>
<keyword evidence="2" id="KW-0812">Transmembrane</keyword>
<keyword evidence="4" id="KW-1185">Reference proteome</keyword>
<comment type="caution">
    <text evidence="3">The sequence shown here is derived from an EMBL/GenBank/DDBJ whole genome shotgun (WGS) entry which is preliminary data.</text>
</comment>